<keyword evidence="3" id="KW-0479">Metal-binding</keyword>
<dbReference type="AlphaFoldDB" id="E1R679"/>
<dbReference type="SMART" id="SM00478">
    <property type="entry name" value="ENDO3c"/>
    <property type="match status" value="1"/>
</dbReference>
<evidence type="ECO:0000256" key="9">
    <source>
        <dbReference type="ARBA" id="ARBA00023295"/>
    </source>
</evidence>
<dbReference type="Gene3D" id="1.10.340.30">
    <property type="entry name" value="Hypothetical protein, domain 2"/>
    <property type="match status" value="1"/>
</dbReference>
<evidence type="ECO:0000256" key="5">
    <source>
        <dbReference type="ARBA" id="ARBA00022801"/>
    </source>
</evidence>
<evidence type="ECO:0000256" key="2">
    <source>
        <dbReference type="ARBA" id="ARBA00022485"/>
    </source>
</evidence>
<evidence type="ECO:0000256" key="1">
    <source>
        <dbReference type="ARBA" id="ARBA00008343"/>
    </source>
</evidence>
<dbReference type="KEGG" id="ssm:Spirs_1717"/>
<evidence type="ECO:0000256" key="3">
    <source>
        <dbReference type="ARBA" id="ARBA00022723"/>
    </source>
</evidence>
<evidence type="ECO:0000259" key="10">
    <source>
        <dbReference type="SMART" id="SM00478"/>
    </source>
</evidence>
<dbReference type="STRING" id="573413.Spirs_1717"/>
<keyword evidence="2" id="KW-0004">4Fe-4S</keyword>
<keyword evidence="6" id="KW-0408">Iron</keyword>
<keyword evidence="4" id="KW-0227">DNA damage</keyword>
<keyword evidence="7" id="KW-0411">Iron-sulfur</keyword>
<dbReference type="RefSeq" id="WP_013254308.1">
    <property type="nucleotide sequence ID" value="NC_014364.1"/>
</dbReference>
<gene>
    <name evidence="11" type="ordered locus">Spirs_1717</name>
</gene>
<dbReference type="Proteomes" id="UP000002318">
    <property type="component" value="Chromosome"/>
</dbReference>
<keyword evidence="9" id="KW-0326">Glycosidase</keyword>
<dbReference type="GO" id="GO:0051539">
    <property type="term" value="F:4 iron, 4 sulfur cluster binding"/>
    <property type="evidence" value="ECO:0007669"/>
    <property type="project" value="UniProtKB-KW"/>
</dbReference>
<sequence length="240" mass="27193">MIEPQTLYQLFMELYGPRGWWPVVTDAGNQGHDAKGYHPLDYSIPATAHRRFEIALGAILTQNTAWRNVRLCLESLDEAGAIDMQRLLALSDERLEALIRSSGYYRQKARKLKTLARFFLENGYGEVSAASTPSREELLSLWGIGEETADSILLYAFGVPVLVIDAYTRRILARLKGEELSDREIRDYLSSATEGKAVKQQRRILNEFHALFVEHGKTRCAKRSPDCDHCGIKAWCKGPF</sequence>
<dbReference type="GO" id="GO:0046872">
    <property type="term" value="F:metal ion binding"/>
    <property type="evidence" value="ECO:0007669"/>
    <property type="project" value="UniProtKB-KW"/>
</dbReference>
<evidence type="ECO:0000313" key="11">
    <source>
        <dbReference type="EMBL" id="ADK80844.1"/>
    </source>
</evidence>
<dbReference type="InterPro" id="IPR003265">
    <property type="entry name" value="HhH-GPD_domain"/>
</dbReference>
<keyword evidence="5" id="KW-0378">Hydrolase</keyword>
<dbReference type="GO" id="GO:0019104">
    <property type="term" value="F:DNA N-glycosylase activity"/>
    <property type="evidence" value="ECO:0007669"/>
    <property type="project" value="UniProtKB-ARBA"/>
</dbReference>
<evidence type="ECO:0000313" key="12">
    <source>
        <dbReference type="Proteomes" id="UP000002318"/>
    </source>
</evidence>
<dbReference type="HOGENOM" id="CLU_012862_6_0_12"/>
<evidence type="ECO:0000256" key="7">
    <source>
        <dbReference type="ARBA" id="ARBA00023014"/>
    </source>
</evidence>
<dbReference type="PANTHER" id="PTHR10359:SF19">
    <property type="entry name" value="DNA REPAIR GLYCOSYLASE MJ1434-RELATED"/>
    <property type="match status" value="1"/>
</dbReference>
<evidence type="ECO:0000256" key="4">
    <source>
        <dbReference type="ARBA" id="ARBA00022763"/>
    </source>
</evidence>
<feature type="domain" description="HhH-GPD" evidence="10">
    <location>
        <begin position="60"/>
        <end position="218"/>
    </location>
</feature>
<name>E1R679_SEDSS</name>
<dbReference type="PANTHER" id="PTHR10359">
    <property type="entry name" value="A/G-SPECIFIC ADENINE GLYCOSYLASE/ENDONUCLEASE III"/>
    <property type="match status" value="1"/>
</dbReference>
<dbReference type="eggNOG" id="COG2231">
    <property type="taxonomic scope" value="Bacteria"/>
</dbReference>
<dbReference type="GO" id="GO:0006284">
    <property type="term" value="P:base-excision repair"/>
    <property type="evidence" value="ECO:0007669"/>
    <property type="project" value="InterPro"/>
</dbReference>
<dbReference type="CDD" id="cd00056">
    <property type="entry name" value="ENDO3c"/>
    <property type="match status" value="1"/>
</dbReference>
<protein>
    <submittedName>
        <fullName evidence="11">HhH-GPD family protein</fullName>
    </submittedName>
</protein>
<proteinExistence type="inferred from homology"/>
<organism evidence="11 12">
    <name type="scientific">Sediminispirochaeta smaragdinae (strain DSM 11293 / JCM 15392 / SEBR 4228)</name>
    <name type="common">Spirochaeta smaragdinae</name>
    <dbReference type="NCBI Taxonomy" id="573413"/>
    <lineage>
        <taxon>Bacteria</taxon>
        <taxon>Pseudomonadati</taxon>
        <taxon>Spirochaetota</taxon>
        <taxon>Spirochaetia</taxon>
        <taxon>Spirochaetales</taxon>
        <taxon>Spirochaetaceae</taxon>
        <taxon>Sediminispirochaeta</taxon>
    </lineage>
</organism>
<dbReference type="EMBL" id="CP002116">
    <property type="protein sequence ID" value="ADK80844.1"/>
    <property type="molecule type" value="Genomic_DNA"/>
</dbReference>
<keyword evidence="8" id="KW-0234">DNA repair</keyword>
<comment type="similarity">
    <text evidence="1">Belongs to the Nth/MutY family.</text>
</comment>
<dbReference type="InterPro" id="IPR000445">
    <property type="entry name" value="HhH_motif"/>
</dbReference>
<evidence type="ECO:0000256" key="6">
    <source>
        <dbReference type="ARBA" id="ARBA00023004"/>
    </source>
</evidence>
<dbReference type="InterPro" id="IPR011257">
    <property type="entry name" value="DNA_glycosylase"/>
</dbReference>
<reference evidence="11 12" key="1">
    <citation type="journal article" date="2010" name="Stand. Genomic Sci.">
        <title>Complete genome sequence of Spirochaeta smaragdinae type strain (SEBR 4228).</title>
        <authorList>
            <person name="Mavromatis K."/>
            <person name="Yasawong M."/>
            <person name="Chertkov O."/>
            <person name="Lapidus A."/>
            <person name="Lucas S."/>
            <person name="Nolan M."/>
            <person name="Del Rio T.G."/>
            <person name="Tice H."/>
            <person name="Cheng J.F."/>
            <person name="Pitluck S."/>
            <person name="Liolios K."/>
            <person name="Ivanova N."/>
            <person name="Tapia R."/>
            <person name="Han C."/>
            <person name="Bruce D."/>
            <person name="Goodwin L."/>
            <person name="Pati A."/>
            <person name="Chen A."/>
            <person name="Palaniappan K."/>
            <person name="Land M."/>
            <person name="Hauser L."/>
            <person name="Chang Y.J."/>
            <person name="Jeffries C.D."/>
            <person name="Detter J.C."/>
            <person name="Rohde M."/>
            <person name="Brambilla E."/>
            <person name="Spring S."/>
            <person name="Goker M."/>
            <person name="Sikorski J."/>
            <person name="Woyke T."/>
            <person name="Bristow J."/>
            <person name="Eisen J.A."/>
            <person name="Markowitz V."/>
            <person name="Hugenholtz P."/>
            <person name="Klenk H.P."/>
            <person name="Kyrpides N.C."/>
        </authorList>
    </citation>
    <scope>NUCLEOTIDE SEQUENCE [LARGE SCALE GENOMIC DNA]</scope>
    <source>
        <strain evidence="12">DSM 11293 / JCM 15392 / SEBR 4228</strain>
    </source>
</reference>
<dbReference type="SUPFAM" id="SSF48150">
    <property type="entry name" value="DNA-glycosylase"/>
    <property type="match status" value="1"/>
</dbReference>
<dbReference type="GO" id="GO:0003677">
    <property type="term" value="F:DNA binding"/>
    <property type="evidence" value="ECO:0007669"/>
    <property type="project" value="InterPro"/>
</dbReference>
<dbReference type="Gene3D" id="1.10.1670.10">
    <property type="entry name" value="Helix-hairpin-Helix base-excision DNA repair enzymes (C-terminal)"/>
    <property type="match status" value="1"/>
</dbReference>
<dbReference type="Pfam" id="PF00633">
    <property type="entry name" value="HHH"/>
    <property type="match status" value="1"/>
</dbReference>
<keyword evidence="12" id="KW-1185">Reference proteome</keyword>
<dbReference type="Pfam" id="PF00730">
    <property type="entry name" value="HhH-GPD"/>
    <property type="match status" value="1"/>
</dbReference>
<accession>E1R679</accession>
<evidence type="ECO:0000256" key="8">
    <source>
        <dbReference type="ARBA" id="ARBA00023204"/>
    </source>
</evidence>
<dbReference type="InterPro" id="IPR023170">
    <property type="entry name" value="HhH_base_excis_C"/>
</dbReference>